<dbReference type="InterPro" id="IPR050266">
    <property type="entry name" value="AB_hydrolase_sf"/>
</dbReference>
<dbReference type="EMBL" id="CP018191">
    <property type="protein sequence ID" value="APH53768.1"/>
    <property type="molecule type" value="Genomic_DNA"/>
</dbReference>
<dbReference type="GO" id="GO:0047372">
    <property type="term" value="F:monoacylglycerol lipase activity"/>
    <property type="evidence" value="ECO:0007669"/>
    <property type="project" value="TreeGrafter"/>
</dbReference>
<dbReference type="AlphaFoldDB" id="A0AAC9KCY6"/>
<dbReference type="InterPro" id="IPR029058">
    <property type="entry name" value="AB_hydrolase_fold"/>
</dbReference>
<dbReference type="PANTHER" id="PTHR43798">
    <property type="entry name" value="MONOACYLGLYCEROL LIPASE"/>
    <property type="match status" value="1"/>
</dbReference>
<dbReference type="GO" id="GO:0046464">
    <property type="term" value="P:acylglycerol catabolic process"/>
    <property type="evidence" value="ECO:0007669"/>
    <property type="project" value="TreeGrafter"/>
</dbReference>
<dbReference type="InterPro" id="IPR029032">
    <property type="entry name" value="AhpD-like"/>
</dbReference>
<evidence type="ECO:0000313" key="4">
    <source>
        <dbReference type="Proteomes" id="UP000182373"/>
    </source>
</evidence>
<feature type="domain" description="AB hydrolase-1" evidence="1">
    <location>
        <begin position="25"/>
        <end position="245"/>
    </location>
</feature>
<dbReference type="SUPFAM" id="SSF69118">
    <property type="entry name" value="AhpD-like"/>
    <property type="match status" value="1"/>
</dbReference>
<dbReference type="InterPro" id="IPR003779">
    <property type="entry name" value="CMD-like"/>
</dbReference>
<accession>A0AAC9KCY6</accession>
<dbReference type="GO" id="GO:0047575">
    <property type="term" value="F:4-carboxymuconolactone decarboxylase activity"/>
    <property type="evidence" value="ECO:0007669"/>
    <property type="project" value="UniProtKB-EC"/>
</dbReference>
<keyword evidence="3" id="KW-0378">Hydrolase</keyword>
<evidence type="ECO:0000259" key="2">
    <source>
        <dbReference type="Pfam" id="PF02627"/>
    </source>
</evidence>
<proteinExistence type="predicted"/>
<reference evidence="4" key="1">
    <citation type="submission" date="2016-11" db="EMBL/GenBank/DDBJ databases">
        <title>Comparative genomic and phenotypic analysis of Granulibacter bethesdensis clinical isolates from patients with chronic granulomatous disease.</title>
        <authorList>
            <person name="Zarember K.A."/>
            <person name="Porcella S.F."/>
            <person name="Chu J."/>
            <person name="Ding L."/>
            <person name="Dahlstrom E."/>
            <person name="Barbian K."/>
            <person name="Martens C."/>
            <person name="Sykora L."/>
            <person name="Kramer S."/>
            <person name="Pettinato A.M."/>
            <person name="Hong H."/>
            <person name="Wald G."/>
            <person name="Berg L.J."/>
            <person name="Rogge L.S."/>
            <person name="Greenberg D.E."/>
            <person name="Falcone E.L."/>
            <person name="Neves J.F."/>
            <person name="Simoes M.J."/>
            <person name="Casal M."/>
            <person name="Rodriguez-Lopez F.C."/>
            <person name="Zelazny A."/>
            <person name="Gallin J.I."/>
            <person name="Holland S.M."/>
        </authorList>
    </citation>
    <scope>NUCLEOTIDE SEQUENCE [LARGE SCALE GENOMIC DNA]</scope>
    <source>
        <strain evidence="4">NIH9.1</strain>
    </source>
</reference>
<protein>
    <submittedName>
        <fullName evidence="3">3-oxoadipate enol-lactonase</fullName>
        <ecNumber evidence="3">3.1.1.24</ecNumber>
        <ecNumber evidence="3">4.1.1.44</ecNumber>
    </submittedName>
</protein>
<dbReference type="GO" id="GO:0047570">
    <property type="term" value="F:3-oxoadipate enol-lactonase activity"/>
    <property type="evidence" value="ECO:0007669"/>
    <property type="project" value="UniProtKB-EC"/>
</dbReference>
<dbReference type="Proteomes" id="UP000182373">
    <property type="component" value="Chromosome"/>
</dbReference>
<sequence>MFLRTGELAGDLNVHLTIDGPEGAPAFLLLHALGATGAAWDSIAAELARSYRVIRPDLRGHGLTEVTQGPYSIDMLARDALAVLDALGVDEAHVAGISLGGMVAQMLAAIAPARVRSLILCDTGLAMAEPSRFLDRASLARAEGMALLADQVLPGWVTEDFLADPAAHGLYTMLCRTDPEGYAGACEALSVADLSDHAEAILAPSLVLVGDQDQSTPIPMAEALRDRLGAAFTIIENAAHMICTEQPRQVVEAIHRFIGAQAQADALTRGLTTRRAVMGEEFVQHAFDHASPFERDFQTWMTEAAWGGPWSRPGLDRRTRSLITLAVLATLRAEDEFKGHCRATRNTGASPGDVAETLMHVACYAGIPAANAAMRIARAILPDHSGT</sequence>
<dbReference type="EC" id="4.1.1.44" evidence="3"/>
<evidence type="ECO:0000313" key="3">
    <source>
        <dbReference type="EMBL" id="APH53768.1"/>
    </source>
</evidence>
<gene>
    <name evidence="3" type="ORF">GbCGDNIH9_0525</name>
</gene>
<dbReference type="PRINTS" id="PR00111">
    <property type="entry name" value="ABHYDROLASE"/>
</dbReference>
<organism evidence="3 4">
    <name type="scientific">Granulibacter bethesdensis</name>
    <dbReference type="NCBI Taxonomy" id="364410"/>
    <lineage>
        <taxon>Bacteria</taxon>
        <taxon>Pseudomonadati</taxon>
        <taxon>Pseudomonadota</taxon>
        <taxon>Alphaproteobacteria</taxon>
        <taxon>Acetobacterales</taxon>
        <taxon>Acetobacteraceae</taxon>
        <taxon>Granulibacter</taxon>
    </lineage>
</organism>
<dbReference type="EC" id="3.1.1.24" evidence="3"/>
<dbReference type="GO" id="GO:0051920">
    <property type="term" value="F:peroxiredoxin activity"/>
    <property type="evidence" value="ECO:0007669"/>
    <property type="project" value="InterPro"/>
</dbReference>
<keyword evidence="3" id="KW-0456">Lyase</keyword>
<dbReference type="PANTHER" id="PTHR43798:SF5">
    <property type="entry name" value="MONOACYLGLYCEROL LIPASE ABHD6"/>
    <property type="match status" value="1"/>
</dbReference>
<dbReference type="RefSeq" id="WP_072572012.1">
    <property type="nucleotide sequence ID" value="NZ_CP018194.1"/>
</dbReference>
<dbReference type="Pfam" id="PF00561">
    <property type="entry name" value="Abhydrolase_1"/>
    <property type="match status" value="1"/>
</dbReference>
<dbReference type="GO" id="GO:0016020">
    <property type="term" value="C:membrane"/>
    <property type="evidence" value="ECO:0007669"/>
    <property type="project" value="TreeGrafter"/>
</dbReference>
<dbReference type="Pfam" id="PF02627">
    <property type="entry name" value="CMD"/>
    <property type="match status" value="1"/>
</dbReference>
<name>A0AAC9KCY6_9PROT</name>
<dbReference type="InterPro" id="IPR000073">
    <property type="entry name" value="AB_hydrolase_1"/>
</dbReference>
<dbReference type="Gene3D" id="3.40.50.1820">
    <property type="entry name" value="alpha/beta hydrolase"/>
    <property type="match status" value="1"/>
</dbReference>
<dbReference type="Gene3D" id="1.20.1290.10">
    <property type="entry name" value="AhpD-like"/>
    <property type="match status" value="1"/>
</dbReference>
<dbReference type="SUPFAM" id="SSF53474">
    <property type="entry name" value="alpha/beta-Hydrolases"/>
    <property type="match status" value="1"/>
</dbReference>
<evidence type="ECO:0000259" key="1">
    <source>
        <dbReference type="Pfam" id="PF00561"/>
    </source>
</evidence>
<feature type="domain" description="Carboxymuconolactone decarboxylase-like" evidence="2">
    <location>
        <begin position="296"/>
        <end position="378"/>
    </location>
</feature>